<evidence type="ECO:0000259" key="9">
    <source>
        <dbReference type="PROSITE" id="PS50893"/>
    </source>
</evidence>
<dbReference type="PIRSF" id="PIRSF039085">
    <property type="entry name" value="ABC_ATPase_HisP"/>
    <property type="match status" value="1"/>
</dbReference>
<dbReference type="GO" id="GO:0005886">
    <property type="term" value="C:plasma membrane"/>
    <property type="evidence" value="ECO:0007669"/>
    <property type="project" value="UniProtKB-SubCell"/>
</dbReference>
<dbReference type="GO" id="GO:0005524">
    <property type="term" value="F:ATP binding"/>
    <property type="evidence" value="ECO:0007669"/>
    <property type="project" value="UniProtKB-KW"/>
</dbReference>
<gene>
    <name evidence="10" type="primary">glnQ</name>
    <name evidence="10" type="ORF">BN77_p10435</name>
</gene>
<evidence type="ECO:0000256" key="8">
    <source>
        <dbReference type="ARBA" id="ARBA00023136"/>
    </source>
</evidence>
<evidence type="ECO:0000256" key="4">
    <source>
        <dbReference type="ARBA" id="ARBA00022475"/>
    </source>
</evidence>
<dbReference type="SUPFAM" id="SSF52540">
    <property type="entry name" value="P-loop containing nucleoside triphosphate hydrolases"/>
    <property type="match status" value="1"/>
</dbReference>
<keyword evidence="4" id="KW-1003">Cell membrane</keyword>
<dbReference type="InterPro" id="IPR003439">
    <property type="entry name" value="ABC_transporter-like_ATP-bd"/>
</dbReference>
<dbReference type="PROSITE" id="PS50893">
    <property type="entry name" value="ABC_TRANSPORTER_2"/>
    <property type="match status" value="1"/>
</dbReference>
<comment type="caution">
    <text evidence="10">The sequence shown here is derived from an EMBL/GenBank/DDBJ whole genome shotgun (WGS) entry which is preliminary data.</text>
</comment>
<evidence type="ECO:0000313" key="10">
    <source>
        <dbReference type="EMBL" id="CCM79184.1"/>
    </source>
</evidence>
<keyword evidence="8" id="KW-0472">Membrane</keyword>
<keyword evidence="3" id="KW-0813">Transport</keyword>
<evidence type="ECO:0000256" key="5">
    <source>
        <dbReference type="ARBA" id="ARBA00022741"/>
    </source>
</evidence>
<dbReference type="GO" id="GO:0016887">
    <property type="term" value="F:ATP hydrolysis activity"/>
    <property type="evidence" value="ECO:0007669"/>
    <property type="project" value="InterPro"/>
</dbReference>
<dbReference type="EMBL" id="CANI01000043">
    <property type="protein sequence ID" value="CCM79184.1"/>
    <property type="molecule type" value="Genomic_DNA"/>
</dbReference>
<dbReference type="InterPro" id="IPR017871">
    <property type="entry name" value="ABC_transporter-like_CS"/>
</dbReference>
<dbReference type="eggNOG" id="COG1126">
    <property type="taxonomic scope" value="Bacteria"/>
</dbReference>
<sequence length="263" mass="28610">MSLPAIAVKNLFKTFGDTTVLQNIDLAIPQGQVSCLIGPSGSGKSTLLRCMAFLEEATSGTITINGEVLGFTENAQGVRERIPPAANRAIRAQIGMVFQQFNLWPHMTALGNVSEALKTVHKMSRKDAEERAMAQLVKVGLEARAGHYPSQLSGGQQQRVAIARALALKPKIMLFDEPTSSLDPELTGEVLNVMRDLAKEGMTMVVVSHEIGFAATVGQQIAFLDHGKILFTGAPQEVFKKPRHPRLEQFLDTYLDRGASMLL</sequence>
<evidence type="ECO:0000256" key="3">
    <source>
        <dbReference type="ARBA" id="ARBA00022448"/>
    </source>
</evidence>
<dbReference type="STRING" id="1211777.BN77_p10435"/>
<dbReference type="PANTHER" id="PTHR43166:SF9">
    <property type="entry name" value="GLUTAMATE_ASPARTATE IMPORT ATP-BINDING PROTEIN GLTL"/>
    <property type="match status" value="1"/>
</dbReference>
<evidence type="ECO:0000256" key="6">
    <source>
        <dbReference type="ARBA" id="ARBA00022840"/>
    </source>
</evidence>
<dbReference type="HOGENOM" id="CLU_000604_1_22_5"/>
<dbReference type="InterPro" id="IPR027417">
    <property type="entry name" value="P-loop_NTPase"/>
</dbReference>
<dbReference type="Pfam" id="PF00005">
    <property type="entry name" value="ABC_tran"/>
    <property type="match status" value="1"/>
</dbReference>
<reference evidence="10 11" key="1">
    <citation type="journal article" date="2013" name="Genome Announc.">
        <title>Draft Genome Sequence of Rhizobium mesoamericanum STM3625, a Nitrogen-Fixing Symbiont of Mimosa pudica Isolated in French Guiana (South America).</title>
        <authorList>
            <person name="Moulin L."/>
            <person name="Mornico D."/>
            <person name="Melkonian R."/>
            <person name="Klonowska A."/>
        </authorList>
    </citation>
    <scope>NUCLEOTIDE SEQUENCE [LARGE SCALE GENOMIC DNA]</scope>
    <source>
        <strain evidence="10 11">STM3625</strain>
    </source>
</reference>
<name>K0Q638_9HYPH</name>
<protein>
    <submittedName>
        <fullName evidence="10">Glutamine transporter subunit ATP-binding component of ABC superfamily</fullName>
    </submittedName>
</protein>
<dbReference type="Proteomes" id="UP000009319">
    <property type="component" value="Unassembled WGS sequence"/>
</dbReference>
<dbReference type="InterPro" id="IPR030679">
    <property type="entry name" value="ABC_ATPase_HisP-typ"/>
</dbReference>
<feature type="domain" description="ABC transporter" evidence="9">
    <location>
        <begin position="6"/>
        <end position="251"/>
    </location>
</feature>
<dbReference type="PROSITE" id="PS00211">
    <property type="entry name" value="ABC_TRANSPORTER_1"/>
    <property type="match status" value="1"/>
</dbReference>
<proteinExistence type="inferred from homology"/>
<organism evidence="10 11">
    <name type="scientific">Rhizobium mesoamericanum STM3625</name>
    <dbReference type="NCBI Taxonomy" id="1211777"/>
    <lineage>
        <taxon>Bacteria</taxon>
        <taxon>Pseudomonadati</taxon>
        <taxon>Pseudomonadota</taxon>
        <taxon>Alphaproteobacteria</taxon>
        <taxon>Hyphomicrobiales</taxon>
        <taxon>Rhizobiaceae</taxon>
        <taxon>Rhizobium/Agrobacterium group</taxon>
        <taxon>Rhizobium</taxon>
    </lineage>
</organism>
<evidence type="ECO:0000313" key="11">
    <source>
        <dbReference type="Proteomes" id="UP000009319"/>
    </source>
</evidence>
<dbReference type="PANTHER" id="PTHR43166">
    <property type="entry name" value="AMINO ACID IMPORT ATP-BINDING PROTEIN"/>
    <property type="match status" value="1"/>
</dbReference>
<keyword evidence="6 10" id="KW-0067">ATP-binding</keyword>
<keyword evidence="11" id="KW-1185">Reference proteome</keyword>
<evidence type="ECO:0000256" key="1">
    <source>
        <dbReference type="ARBA" id="ARBA00004202"/>
    </source>
</evidence>
<dbReference type="CDD" id="cd03262">
    <property type="entry name" value="ABC_HisP_GlnQ"/>
    <property type="match status" value="1"/>
</dbReference>
<keyword evidence="7" id="KW-0029">Amino-acid transport</keyword>
<evidence type="ECO:0000256" key="2">
    <source>
        <dbReference type="ARBA" id="ARBA00005417"/>
    </source>
</evidence>
<dbReference type="AlphaFoldDB" id="K0Q638"/>
<dbReference type="InterPro" id="IPR050086">
    <property type="entry name" value="MetN_ABC_transporter-like"/>
</dbReference>
<evidence type="ECO:0000256" key="7">
    <source>
        <dbReference type="ARBA" id="ARBA00022970"/>
    </source>
</evidence>
<dbReference type="SMART" id="SM00382">
    <property type="entry name" value="AAA"/>
    <property type="match status" value="1"/>
</dbReference>
<dbReference type="RefSeq" id="WP_007536232.1">
    <property type="nucleotide sequence ID" value="NZ_HF536773.1"/>
</dbReference>
<accession>K0Q638</accession>
<dbReference type="InterPro" id="IPR003593">
    <property type="entry name" value="AAA+_ATPase"/>
</dbReference>
<dbReference type="Gene3D" id="3.40.50.300">
    <property type="entry name" value="P-loop containing nucleotide triphosphate hydrolases"/>
    <property type="match status" value="1"/>
</dbReference>
<comment type="similarity">
    <text evidence="2">Belongs to the ABC transporter superfamily.</text>
</comment>
<comment type="subcellular location">
    <subcellularLocation>
        <location evidence="1">Cell membrane</location>
        <topology evidence="1">Peripheral membrane protein</topology>
    </subcellularLocation>
</comment>
<dbReference type="GO" id="GO:0015424">
    <property type="term" value="F:ABC-type amino acid transporter activity"/>
    <property type="evidence" value="ECO:0007669"/>
    <property type="project" value="InterPro"/>
</dbReference>
<keyword evidence="5" id="KW-0547">Nucleotide-binding</keyword>